<keyword evidence="2" id="KW-1133">Transmembrane helix</keyword>
<dbReference type="EMBL" id="JBHSIV010000010">
    <property type="protein sequence ID" value="MFC5062877.1"/>
    <property type="molecule type" value="Genomic_DNA"/>
</dbReference>
<feature type="compositionally biased region" description="Pro residues" evidence="1">
    <location>
        <begin position="200"/>
        <end position="214"/>
    </location>
</feature>
<organism evidence="4 5">
    <name type="scientific">Actinomycetospora atypica</name>
    <dbReference type="NCBI Taxonomy" id="1290095"/>
    <lineage>
        <taxon>Bacteria</taxon>
        <taxon>Bacillati</taxon>
        <taxon>Actinomycetota</taxon>
        <taxon>Actinomycetes</taxon>
        <taxon>Pseudonocardiales</taxon>
        <taxon>Pseudonocardiaceae</taxon>
        <taxon>Actinomycetospora</taxon>
    </lineage>
</organism>
<feature type="transmembrane region" description="Helical" evidence="2">
    <location>
        <begin position="149"/>
        <end position="166"/>
    </location>
</feature>
<evidence type="ECO:0000313" key="4">
    <source>
        <dbReference type="EMBL" id="MFC5062877.1"/>
    </source>
</evidence>
<keyword evidence="2" id="KW-0812">Transmembrane</keyword>
<feature type="transmembrane region" description="Helical" evidence="2">
    <location>
        <begin position="85"/>
        <end position="105"/>
    </location>
</feature>
<gene>
    <name evidence="4" type="ORF">ACFPBZ_11720</name>
</gene>
<evidence type="ECO:0000259" key="3">
    <source>
        <dbReference type="Pfam" id="PF13490"/>
    </source>
</evidence>
<dbReference type="Pfam" id="PF13490">
    <property type="entry name" value="zf-HC2"/>
    <property type="match status" value="1"/>
</dbReference>
<protein>
    <submittedName>
        <fullName evidence="4">Zf-HC2 domain-containing protein</fullName>
    </submittedName>
</protein>
<keyword evidence="5" id="KW-1185">Reference proteome</keyword>
<keyword evidence="2" id="KW-0472">Membrane</keyword>
<name>A0ABV9YML9_9PSEU</name>
<dbReference type="RefSeq" id="WP_378036229.1">
    <property type="nucleotide sequence ID" value="NZ_JBHSIV010000010.1"/>
</dbReference>
<comment type="caution">
    <text evidence="4">The sequence shown here is derived from an EMBL/GenBank/DDBJ whole genome shotgun (WGS) entry which is preliminary data.</text>
</comment>
<feature type="region of interest" description="Disordered" evidence="1">
    <location>
        <begin position="199"/>
        <end position="228"/>
    </location>
</feature>
<dbReference type="InterPro" id="IPR027383">
    <property type="entry name" value="Znf_put"/>
</dbReference>
<feature type="domain" description="Putative zinc-finger" evidence="3">
    <location>
        <begin position="7"/>
        <end position="41"/>
    </location>
</feature>
<evidence type="ECO:0000313" key="5">
    <source>
        <dbReference type="Proteomes" id="UP001595947"/>
    </source>
</evidence>
<feature type="transmembrane region" description="Helical" evidence="2">
    <location>
        <begin position="125"/>
        <end position="142"/>
    </location>
</feature>
<evidence type="ECO:0000256" key="2">
    <source>
        <dbReference type="SAM" id="Phobius"/>
    </source>
</evidence>
<reference evidence="5" key="1">
    <citation type="journal article" date="2019" name="Int. J. Syst. Evol. Microbiol.">
        <title>The Global Catalogue of Microorganisms (GCM) 10K type strain sequencing project: providing services to taxonomists for standard genome sequencing and annotation.</title>
        <authorList>
            <consortium name="The Broad Institute Genomics Platform"/>
            <consortium name="The Broad Institute Genome Sequencing Center for Infectious Disease"/>
            <person name="Wu L."/>
            <person name="Ma J."/>
        </authorList>
    </citation>
    <scope>NUCLEOTIDE SEQUENCE [LARGE SCALE GENOMIC DNA]</scope>
    <source>
        <strain evidence="5">CGMCC 4.7093</strain>
    </source>
</reference>
<dbReference type="Proteomes" id="UP001595947">
    <property type="component" value="Unassembled WGS sequence"/>
</dbReference>
<proteinExistence type="predicted"/>
<evidence type="ECO:0000256" key="1">
    <source>
        <dbReference type="SAM" id="MobiDB-lite"/>
    </source>
</evidence>
<feature type="transmembrane region" description="Helical" evidence="2">
    <location>
        <begin position="178"/>
        <end position="195"/>
    </location>
</feature>
<sequence length="228" mass="22912">MSLATACADVREEISADLDGESDASGRAAIEAHVAGCAGCRDWREAAVVVTRTVRTGPADAGPDLVALVLPAAPRPRVAPRVARVALAGVGAVQTVLGVLALTGTDGHGGGAMLGADMAHLGHETGAWNVAVGVAFLAGARWTRQLAGLLPVLGTFVLVLGVLSAIDLLAGRVEPGRVLAHGLVVVGIALVAYVHRAGPSPAPRPAPARTPQPAPGTGTRQDRRSEAA</sequence>
<accession>A0ABV9YML9</accession>